<dbReference type="Proteomes" id="UP000031637">
    <property type="component" value="Chromosome"/>
</dbReference>
<organism evidence="2 3">
    <name type="scientific">Sulfuritalea hydrogenivorans sk43H</name>
    <dbReference type="NCBI Taxonomy" id="1223802"/>
    <lineage>
        <taxon>Bacteria</taxon>
        <taxon>Pseudomonadati</taxon>
        <taxon>Pseudomonadota</taxon>
        <taxon>Betaproteobacteria</taxon>
        <taxon>Nitrosomonadales</taxon>
        <taxon>Sterolibacteriaceae</taxon>
        <taxon>Sulfuritalea</taxon>
    </lineage>
</organism>
<dbReference type="InterPro" id="IPR012902">
    <property type="entry name" value="N_methyl_site"/>
</dbReference>
<dbReference type="OrthoDB" id="6038212at2"/>
<keyword evidence="3" id="KW-1185">Reference proteome</keyword>
<keyword evidence="1" id="KW-0812">Transmembrane</keyword>
<gene>
    <name evidence="2" type="ORF">SUTH_02869</name>
</gene>
<evidence type="ECO:0000256" key="1">
    <source>
        <dbReference type="SAM" id="Phobius"/>
    </source>
</evidence>
<keyword evidence="1" id="KW-1133">Transmembrane helix</keyword>
<sequence>MKLIHSQRAGSLHRGVVRPKPVSSQRGFTLIELAVVMFIVTLLLGGMLLPLSGQQDIRNHGDTQKTLAEARDALLGFAMANDRLPCPATAASNGVESPVGGGVCTNPYDGFFPAATVGLSPVDAQGYLLDGWGGETIRRVRYAISTANTSAFTTQNGMKTTGITVLAPDLKVCSTGVGMATPGTATAACAANTALSTDAVAVIYSIGKNAGTGGAGTEENHNPNPQSTLAADPAFVNAPQGTAFDDQMLWLSKSTLFNRMVAAGKLP</sequence>
<dbReference type="EMBL" id="AP012547">
    <property type="protein sequence ID" value="BAO30648.1"/>
    <property type="molecule type" value="Genomic_DNA"/>
</dbReference>
<reference evidence="2 3" key="1">
    <citation type="journal article" date="2014" name="Syst. Appl. Microbiol.">
        <title>Complete genomes of freshwater sulfur oxidizers Sulfuricella denitrificans skB26 and Sulfuritalea hydrogenivorans sk43H: genetic insights into the sulfur oxidation pathway of betaproteobacteria.</title>
        <authorList>
            <person name="Watanabe T."/>
            <person name="Kojima H."/>
            <person name="Fukui M."/>
        </authorList>
    </citation>
    <scope>NUCLEOTIDE SEQUENCE [LARGE SCALE GENOMIC DNA]</scope>
    <source>
        <strain evidence="2">DSM22779</strain>
    </source>
</reference>
<evidence type="ECO:0000313" key="3">
    <source>
        <dbReference type="Proteomes" id="UP000031637"/>
    </source>
</evidence>
<dbReference type="Pfam" id="PF07963">
    <property type="entry name" value="N_methyl"/>
    <property type="match status" value="1"/>
</dbReference>
<keyword evidence="1" id="KW-0472">Membrane</keyword>
<dbReference type="PROSITE" id="PS00409">
    <property type="entry name" value="PROKAR_NTER_METHYL"/>
    <property type="match status" value="1"/>
</dbReference>
<evidence type="ECO:0000313" key="2">
    <source>
        <dbReference type="EMBL" id="BAO30648.1"/>
    </source>
</evidence>
<dbReference type="NCBIfam" id="TIGR02532">
    <property type="entry name" value="IV_pilin_GFxxxE"/>
    <property type="match status" value="1"/>
</dbReference>
<dbReference type="STRING" id="1223802.SUTH_02869"/>
<feature type="transmembrane region" description="Helical" evidence="1">
    <location>
        <begin position="28"/>
        <end position="49"/>
    </location>
</feature>
<dbReference type="HOGENOM" id="CLU_098182_0_0_4"/>
<dbReference type="KEGG" id="shd:SUTH_02869"/>
<accession>W0SLJ0</accession>
<dbReference type="RefSeq" id="WP_084207422.1">
    <property type="nucleotide sequence ID" value="NZ_AP012547.1"/>
</dbReference>
<protein>
    <submittedName>
        <fullName evidence="2">General secretion pathway protein H</fullName>
    </submittedName>
</protein>
<dbReference type="AlphaFoldDB" id="W0SLJ0"/>
<name>W0SLJ0_9PROT</name>
<proteinExistence type="predicted"/>